<feature type="chain" id="PRO_5046345482" evidence="1">
    <location>
        <begin position="19"/>
        <end position="332"/>
    </location>
</feature>
<name>A0ABS1FWJ2_9FLAO</name>
<dbReference type="Proteomes" id="UP000628669">
    <property type="component" value="Unassembled WGS sequence"/>
</dbReference>
<dbReference type="PANTHER" id="PTHR11261:SF3">
    <property type="entry name" value="RETINOL-BINDING PROTEIN 3"/>
    <property type="match status" value="1"/>
</dbReference>
<dbReference type="InterPro" id="IPR005151">
    <property type="entry name" value="Tail-specific_protease"/>
</dbReference>
<dbReference type="EMBL" id="JAENHK010000010">
    <property type="protein sequence ID" value="MBK1896584.1"/>
    <property type="molecule type" value="Genomic_DNA"/>
</dbReference>
<accession>A0ABS1FWJ2</accession>
<sequence length="332" mass="37686">MKKILILAFSLYSLSSFCQNTNSPIIKEILEKVKEHYVDKDLYKKLDSEVQLKNLESLNGKNLAEELTKQLTTISQDQHFFVKYLENFNPEKQKDAKEILKSNNFHNSLENFGFENVRRLDGNIGYINFKGFAEPSSSSKTLESAMNFVANTNSLIIDLRENRGGDNGMLLLFCSYFFKDKANLYSTYFRDKGKTVENNTESKVSGQKYLNKKIYILTSKYSFSAAEGLAYFLKAYQLAQVIGENTGGAANPVDEFIIGNKYLLVVPVGKITAKKTVGNWEHTGVSPDIKTTSEKAFKTAHLLALKDILKNKVQTELSENELENLIRQLEKE</sequence>
<dbReference type="SMART" id="SM00245">
    <property type="entry name" value="TSPc"/>
    <property type="match status" value="1"/>
</dbReference>
<keyword evidence="1" id="KW-0732">Signal</keyword>
<dbReference type="SUPFAM" id="SSF52096">
    <property type="entry name" value="ClpP/crotonase"/>
    <property type="match status" value="1"/>
</dbReference>
<dbReference type="Pfam" id="PF03572">
    <property type="entry name" value="Peptidase_S41"/>
    <property type="match status" value="1"/>
</dbReference>
<feature type="signal peptide" evidence="1">
    <location>
        <begin position="1"/>
        <end position="18"/>
    </location>
</feature>
<comment type="caution">
    <text evidence="3">The sequence shown here is derived from an EMBL/GenBank/DDBJ whole genome shotgun (WGS) entry which is preliminary data.</text>
</comment>
<protein>
    <submittedName>
        <fullName evidence="3">S41 family peptidase</fullName>
    </submittedName>
</protein>
<dbReference type="Gene3D" id="3.90.226.10">
    <property type="entry name" value="2-enoyl-CoA Hydratase, Chain A, domain 1"/>
    <property type="match status" value="1"/>
</dbReference>
<gene>
    <name evidence="3" type="ORF">JHL15_12530</name>
</gene>
<dbReference type="PANTHER" id="PTHR11261">
    <property type="entry name" value="INTERPHOTORECEPTOR RETINOID-BINDING PROTEIN"/>
    <property type="match status" value="1"/>
</dbReference>
<feature type="domain" description="Tail specific protease" evidence="2">
    <location>
        <begin position="92"/>
        <end position="292"/>
    </location>
</feature>
<dbReference type="InterPro" id="IPR029045">
    <property type="entry name" value="ClpP/crotonase-like_dom_sf"/>
</dbReference>
<evidence type="ECO:0000313" key="3">
    <source>
        <dbReference type="EMBL" id="MBK1896584.1"/>
    </source>
</evidence>
<proteinExistence type="predicted"/>
<dbReference type="Gene3D" id="3.30.750.44">
    <property type="match status" value="1"/>
</dbReference>
<keyword evidence="4" id="KW-1185">Reference proteome</keyword>
<evidence type="ECO:0000313" key="4">
    <source>
        <dbReference type="Proteomes" id="UP000628669"/>
    </source>
</evidence>
<dbReference type="CDD" id="cd07563">
    <property type="entry name" value="Peptidase_S41_IRBP"/>
    <property type="match status" value="1"/>
</dbReference>
<reference evidence="4" key="1">
    <citation type="submission" date="2021-01" db="EMBL/GenBank/DDBJ databases">
        <title>Genome public.</title>
        <authorList>
            <person name="Liu C."/>
            <person name="Sun Q."/>
        </authorList>
    </citation>
    <scope>NUCLEOTIDE SEQUENCE [LARGE SCALE GENOMIC DNA]</scope>
    <source>
        <strain evidence="4">YIM B02567</strain>
    </source>
</reference>
<evidence type="ECO:0000259" key="2">
    <source>
        <dbReference type="SMART" id="SM00245"/>
    </source>
</evidence>
<evidence type="ECO:0000256" key="1">
    <source>
        <dbReference type="SAM" id="SignalP"/>
    </source>
</evidence>
<organism evidence="3 4">
    <name type="scientific">Chryseobacterium paridis</name>
    <dbReference type="NCBI Taxonomy" id="2800328"/>
    <lineage>
        <taxon>Bacteria</taxon>
        <taxon>Pseudomonadati</taxon>
        <taxon>Bacteroidota</taxon>
        <taxon>Flavobacteriia</taxon>
        <taxon>Flavobacteriales</taxon>
        <taxon>Weeksellaceae</taxon>
        <taxon>Chryseobacterium group</taxon>
        <taxon>Chryseobacterium</taxon>
    </lineage>
</organism>
<dbReference type="RefSeq" id="WP_200246176.1">
    <property type="nucleotide sequence ID" value="NZ_JAENHK010000010.1"/>
</dbReference>